<dbReference type="AlphaFoldDB" id="A0A665T318"/>
<comment type="catalytic activity">
    <reaction evidence="1 9">
        <text>Random hydrolysis of (1-&gt;4)-linkages between N-acetyl-beta-D-glucosamine and D-glucuronate residues in hyaluronate.</text>
        <dbReference type="EC" id="3.2.1.35"/>
    </reaction>
</comment>
<evidence type="ECO:0000256" key="6">
    <source>
        <dbReference type="PIRNR" id="PIRNR038193"/>
    </source>
</evidence>
<comment type="similarity">
    <text evidence="2 6 9">Belongs to the glycosyl hydrolase 56 family.</text>
</comment>
<reference evidence="11" key="2">
    <citation type="submission" date="2025-08" db="UniProtKB">
        <authorList>
            <consortium name="Ensembl"/>
        </authorList>
    </citation>
    <scope>IDENTIFICATION</scope>
</reference>
<organism evidence="11 12">
    <name type="scientific">Echeneis naucrates</name>
    <name type="common">Live sharksucker</name>
    <dbReference type="NCBI Taxonomy" id="173247"/>
    <lineage>
        <taxon>Eukaryota</taxon>
        <taxon>Metazoa</taxon>
        <taxon>Chordata</taxon>
        <taxon>Craniata</taxon>
        <taxon>Vertebrata</taxon>
        <taxon>Euteleostomi</taxon>
        <taxon>Actinopterygii</taxon>
        <taxon>Neopterygii</taxon>
        <taxon>Teleostei</taxon>
        <taxon>Neoteleostei</taxon>
        <taxon>Acanthomorphata</taxon>
        <taxon>Carangaria</taxon>
        <taxon>Carangiformes</taxon>
        <taxon>Echeneidae</taxon>
        <taxon>Echeneis</taxon>
    </lineage>
</organism>
<reference evidence="11" key="3">
    <citation type="submission" date="2025-09" db="UniProtKB">
        <authorList>
            <consortium name="Ensembl"/>
        </authorList>
    </citation>
    <scope>IDENTIFICATION</scope>
</reference>
<evidence type="ECO:0000256" key="9">
    <source>
        <dbReference type="RuleBase" id="RU610713"/>
    </source>
</evidence>
<dbReference type="InterPro" id="IPR018155">
    <property type="entry name" value="Hyaluronidase"/>
</dbReference>
<dbReference type="SUPFAM" id="SSF51445">
    <property type="entry name" value="(Trans)glycosidases"/>
    <property type="match status" value="1"/>
</dbReference>
<feature type="disulfide bond" evidence="8">
    <location>
        <begin position="329"/>
        <end position="340"/>
    </location>
</feature>
<dbReference type="GO" id="GO:0005975">
    <property type="term" value="P:carbohydrate metabolic process"/>
    <property type="evidence" value="ECO:0007669"/>
    <property type="project" value="UniProtKB-UniRule"/>
</dbReference>
<accession>A0A665T318</accession>
<dbReference type="GO" id="GO:0001669">
    <property type="term" value="C:acrosomal vesicle"/>
    <property type="evidence" value="ECO:0007669"/>
    <property type="project" value="TreeGrafter"/>
</dbReference>
<feature type="active site" description="Proton donor" evidence="7">
    <location>
        <position position="119"/>
    </location>
</feature>
<feature type="disulfide bond" evidence="8">
    <location>
        <begin position="32"/>
        <end position="310"/>
    </location>
</feature>
<dbReference type="PIRSF" id="PIRSF038193">
    <property type="entry name" value="Hyaluronidase"/>
    <property type="match status" value="1"/>
</dbReference>
<evidence type="ECO:0000256" key="8">
    <source>
        <dbReference type="PIRSR" id="PIRSR038193-3"/>
    </source>
</evidence>
<dbReference type="Pfam" id="PF01630">
    <property type="entry name" value="Glyco_hydro_56"/>
    <property type="match status" value="1"/>
</dbReference>
<dbReference type="PRINTS" id="PR00846">
    <property type="entry name" value="GLHYDRLASE56"/>
</dbReference>
<dbReference type="InterPro" id="IPR017853">
    <property type="entry name" value="GH"/>
</dbReference>
<evidence type="ECO:0000256" key="2">
    <source>
        <dbReference type="ARBA" id="ARBA00008871"/>
    </source>
</evidence>
<sequence length="395" mass="45337">KALLVLPALVITCPILQDRPFVVVWNTPTARCQRRYGVNLNLGDFDIVENRHQNFQGQKMTIFYRDRLGKYPYLSWGGRKVNGGLPQLGNLSAHLSLAEAQTYSLLQPNFSGLAVIDWEEWRPLWERNFDSKMEYRKLSKLLVQQERPDLSGRALNRLAKERFEESARKFMEETLRTVVRARPKGLWGFYGFPTCFNNYTGDCHRGTRKENDRLSWLWSRSTALYPSIYLPPRLAGSADAALMVRYREFRRRSVYKQYTPTTQTVYTSTIRSRMTRLSNNLLHTLGESASLGAAGVVLWGELKFAKSKVCTLMHEVIYVGYVRVYTHHCSHQLCHSNGRCIRRHPSSGHMVCSGPAQTSDPQHASGGRPFHSHFKCQCYPGWTGQECPTGTLTEY</sequence>
<evidence type="ECO:0000313" key="12">
    <source>
        <dbReference type="Proteomes" id="UP000472264"/>
    </source>
</evidence>
<gene>
    <name evidence="11" type="primary">hyal3</name>
</gene>
<dbReference type="PANTHER" id="PTHR11769:SF19">
    <property type="entry name" value="HYALURONIDASE-3"/>
    <property type="match status" value="1"/>
</dbReference>
<keyword evidence="5 9" id="KW-0326">Glycosidase</keyword>
<evidence type="ECO:0000313" key="11">
    <source>
        <dbReference type="Ensembl" id="ENSENLP00000003919.1"/>
    </source>
</evidence>
<evidence type="ECO:0000256" key="5">
    <source>
        <dbReference type="ARBA" id="ARBA00023295"/>
    </source>
</evidence>
<evidence type="ECO:0000256" key="3">
    <source>
        <dbReference type="ARBA" id="ARBA00022801"/>
    </source>
</evidence>
<dbReference type="FunFam" id="3.20.20.70:FF:000065">
    <property type="entry name" value="Hyaluronidase"/>
    <property type="match status" value="1"/>
</dbReference>
<keyword evidence="10" id="KW-0732">Signal</keyword>
<evidence type="ECO:0000256" key="7">
    <source>
        <dbReference type="PIRSR" id="PIRSR038193-1"/>
    </source>
</evidence>
<proteinExistence type="inferred from homology"/>
<protein>
    <recommendedName>
        <fullName evidence="9">Hyaluronidase</fullName>
        <ecNumber evidence="9">3.2.1.35</ecNumber>
    </recommendedName>
</protein>
<keyword evidence="12" id="KW-1185">Reference proteome</keyword>
<dbReference type="GO" id="GO:0030214">
    <property type="term" value="P:hyaluronan catabolic process"/>
    <property type="evidence" value="ECO:0007669"/>
    <property type="project" value="TreeGrafter"/>
</dbReference>
<keyword evidence="4 8" id="KW-1015">Disulfide bond</keyword>
<dbReference type="Gene3D" id="3.20.20.70">
    <property type="entry name" value="Aldolase class I"/>
    <property type="match status" value="1"/>
</dbReference>
<dbReference type="PANTHER" id="PTHR11769">
    <property type="entry name" value="HYALURONIDASE"/>
    <property type="match status" value="1"/>
</dbReference>
<evidence type="ECO:0000256" key="10">
    <source>
        <dbReference type="SAM" id="SignalP"/>
    </source>
</evidence>
<feature type="chain" id="PRO_5025362027" description="Hyaluronidase" evidence="10">
    <location>
        <begin position="19"/>
        <end position="395"/>
    </location>
</feature>
<name>A0A665T318_ECHNA</name>
<feature type="signal peptide" evidence="10">
    <location>
        <begin position="1"/>
        <end position="18"/>
    </location>
</feature>
<dbReference type="Ensembl" id="ENSENLT00000004153.1">
    <property type="protein sequence ID" value="ENSENLP00000003919.1"/>
    <property type="gene ID" value="ENSENLG00000001964.1"/>
</dbReference>
<feature type="disulfide bond" evidence="8">
    <location>
        <begin position="334"/>
        <end position="376"/>
    </location>
</feature>
<dbReference type="EC" id="3.2.1.35" evidence="9"/>
<dbReference type="GO" id="GO:0004415">
    <property type="term" value="F:hyalurononglucosaminidase activity"/>
    <property type="evidence" value="ECO:0007669"/>
    <property type="project" value="UniProtKB-UniRule"/>
</dbReference>
<dbReference type="Proteomes" id="UP000472264">
    <property type="component" value="Chromosome 7"/>
</dbReference>
<evidence type="ECO:0000256" key="4">
    <source>
        <dbReference type="ARBA" id="ARBA00023157"/>
    </source>
</evidence>
<feature type="disulfide bond" evidence="8">
    <location>
        <begin position="378"/>
        <end position="387"/>
    </location>
</feature>
<dbReference type="InterPro" id="IPR013785">
    <property type="entry name" value="Aldolase_TIM"/>
</dbReference>
<keyword evidence="3 9" id="KW-0378">Hydrolase</keyword>
<feature type="disulfide bond" evidence="8">
    <location>
        <begin position="195"/>
        <end position="203"/>
    </location>
</feature>
<reference evidence="11" key="1">
    <citation type="submission" date="2021-04" db="EMBL/GenBank/DDBJ databases">
        <authorList>
            <consortium name="Wellcome Sanger Institute Data Sharing"/>
        </authorList>
    </citation>
    <scope>NUCLEOTIDE SEQUENCE [LARGE SCALE GENOMIC DNA]</scope>
</reference>
<evidence type="ECO:0000256" key="1">
    <source>
        <dbReference type="ARBA" id="ARBA00000251"/>
    </source>
</evidence>